<dbReference type="AlphaFoldDB" id="A0A556TKW3"/>
<dbReference type="Proteomes" id="UP000319801">
    <property type="component" value="Unassembled WGS sequence"/>
</dbReference>
<dbReference type="OrthoDB" id="191139at2759"/>
<proteinExistence type="inferred from homology"/>
<dbReference type="InterPro" id="IPR036291">
    <property type="entry name" value="NAD(P)-bd_dom_sf"/>
</dbReference>
<comment type="function">
    <text evidence="10">Oxidoreductase that plays a key role in early steps of protein N-linked glycosylation by mediating two non-consecutive steps in dolichol biosynthesis. Acts both as a NAD(+)-dependent dehydrogenase and as a NADPH-dependent reductase during the conversion of polyprenol into dolichol. First catalyzes the NAD(+)-dependent dehydrogenation of polyprenol into polyprenal; polyprenal is then reduced into dolichal by SRD5A3. It then catalyzes the NADPH-dependent reduction of dolichal into dolichol. May also acts as a positive regulator of starvation-induced autophagy.</text>
</comment>
<dbReference type="FunFam" id="3.40.50.720:FF:000490">
    <property type="entry name" value="Dehydrogenase/reductase SDR family member on chromosome X"/>
    <property type="match status" value="1"/>
</dbReference>
<evidence type="ECO:0000256" key="4">
    <source>
        <dbReference type="ARBA" id="ARBA00006484"/>
    </source>
</evidence>
<comment type="similarity">
    <text evidence="4">Belongs to the short-chain dehydrogenases/reductases (SDR) family.</text>
</comment>
<evidence type="ECO:0000256" key="9">
    <source>
        <dbReference type="ARBA" id="ARBA00023027"/>
    </source>
</evidence>
<dbReference type="PANTHER" id="PTHR24320">
    <property type="entry name" value="RETINOL DEHYDROGENASE"/>
    <property type="match status" value="1"/>
</dbReference>
<dbReference type="GO" id="GO:0016491">
    <property type="term" value="F:oxidoreductase activity"/>
    <property type="evidence" value="ECO:0007669"/>
    <property type="project" value="UniProtKB-KW"/>
</dbReference>
<comment type="catalytic activity">
    <reaction evidence="14">
        <text>a di-trans,poly-cis-polyprenol + NAD(+) = a di-trans,poly-cis-polyprenal + NADH + H(+)</text>
        <dbReference type="Rhea" id="RHEA:80719"/>
        <dbReference type="Rhea" id="RHEA-COMP:19496"/>
        <dbReference type="Rhea" id="RHEA-COMP:19536"/>
        <dbReference type="ChEBI" id="CHEBI:15378"/>
        <dbReference type="ChEBI" id="CHEBI:57540"/>
        <dbReference type="ChEBI" id="CHEBI:57945"/>
        <dbReference type="ChEBI" id="CHEBI:67132"/>
        <dbReference type="ChEBI" id="CHEBI:231623"/>
        <dbReference type="EC" id="1.1.1.441"/>
    </reaction>
    <physiologicalReaction direction="left-to-right" evidence="14">
        <dbReference type="Rhea" id="RHEA:80720"/>
    </physiologicalReaction>
</comment>
<keyword evidence="5" id="KW-0964">Secreted</keyword>
<evidence type="ECO:0000256" key="13">
    <source>
        <dbReference type="ARBA" id="ARBA00093184"/>
    </source>
</evidence>
<comment type="catalytic activity">
    <reaction evidence="15">
        <text>a di-trans,poly-cis-dolichol + NADP(+) = a di-trans,poly-cis-dolichal + NADPH + H(+)</text>
        <dbReference type="Rhea" id="RHEA:80731"/>
        <dbReference type="Rhea" id="RHEA-COMP:19495"/>
        <dbReference type="Rhea" id="RHEA-COMP:19537"/>
        <dbReference type="ChEBI" id="CHEBI:15378"/>
        <dbReference type="ChEBI" id="CHEBI:16091"/>
        <dbReference type="ChEBI" id="CHEBI:57783"/>
        <dbReference type="ChEBI" id="CHEBI:58349"/>
        <dbReference type="ChEBI" id="CHEBI:231637"/>
        <dbReference type="EC" id="1.1.1.441"/>
    </reaction>
    <physiologicalReaction direction="right-to-left" evidence="15">
        <dbReference type="Rhea" id="RHEA:80733"/>
    </physiologicalReaction>
</comment>
<keyword evidence="6" id="KW-0551">Lipid droplet</keyword>
<evidence type="ECO:0000256" key="14">
    <source>
        <dbReference type="ARBA" id="ARBA00093201"/>
    </source>
</evidence>
<dbReference type="CDD" id="cd05327">
    <property type="entry name" value="retinol-DH_like_SDR_c_like"/>
    <property type="match status" value="1"/>
</dbReference>
<accession>A0A556TKW3</accession>
<comment type="catalytic activity">
    <reaction evidence="13">
        <text>a di-trans,poly-cis-dolichol + NAD(+) = a di-trans,poly-cis-dolichal + NADH + H(+)</text>
        <dbReference type="Rhea" id="RHEA:80735"/>
        <dbReference type="Rhea" id="RHEA-COMP:19495"/>
        <dbReference type="Rhea" id="RHEA-COMP:19537"/>
        <dbReference type="ChEBI" id="CHEBI:15378"/>
        <dbReference type="ChEBI" id="CHEBI:16091"/>
        <dbReference type="ChEBI" id="CHEBI:57540"/>
        <dbReference type="ChEBI" id="CHEBI:57945"/>
        <dbReference type="ChEBI" id="CHEBI:231637"/>
        <dbReference type="EC" id="1.1.1.441"/>
    </reaction>
    <physiologicalReaction direction="right-to-left" evidence="13">
        <dbReference type="Rhea" id="RHEA:80737"/>
    </physiologicalReaction>
</comment>
<evidence type="ECO:0000256" key="5">
    <source>
        <dbReference type="ARBA" id="ARBA00022525"/>
    </source>
</evidence>
<evidence type="ECO:0000256" key="8">
    <source>
        <dbReference type="ARBA" id="ARBA00023002"/>
    </source>
</evidence>
<keyword evidence="8" id="KW-0560">Oxidoreductase</keyword>
<evidence type="ECO:0000313" key="18">
    <source>
        <dbReference type="EMBL" id="TSK17989.1"/>
    </source>
</evidence>
<organism evidence="18 19">
    <name type="scientific">Bagarius yarrelli</name>
    <name type="common">Goonch</name>
    <name type="synonym">Bagrus yarrelli</name>
    <dbReference type="NCBI Taxonomy" id="175774"/>
    <lineage>
        <taxon>Eukaryota</taxon>
        <taxon>Metazoa</taxon>
        <taxon>Chordata</taxon>
        <taxon>Craniata</taxon>
        <taxon>Vertebrata</taxon>
        <taxon>Euteleostomi</taxon>
        <taxon>Actinopterygii</taxon>
        <taxon>Neopterygii</taxon>
        <taxon>Teleostei</taxon>
        <taxon>Ostariophysi</taxon>
        <taxon>Siluriformes</taxon>
        <taxon>Sisoridae</taxon>
        <taxon>Sisorinae</taxon>
        <taxon>Bagarius</taxon>
    </lineage>
</organism>
<evidence type="ECO:0000256" key="2">
    <source>
        <dbReference type="ARBA" id="ARBA00004613"/>
    </source>
</evidence>
<keyword evidence="7" id="KW-0521">NADP</keyword>
<dbReference type="EC" id="1.1.1.441" evidence="17"/>
<comment type="caution">
    <text evidence="18">The sequence shown here is derived from an EMBL/GenBank/DDBJ whole genome shotgun (WGS) entry which is preliminary data.</text>
</comment>
<keyword evidence="9" id="KW-0520">NAD</keyword>
<reference evidence="18 19" key="1">
    <citation type="journal article" date="2019" name="Genome Biol. Evol.">
        <title>Whole-Genome Sequencing of the Giant Devil Catfish, Bagarius yarrelli.</title>
        <authorList>
            <person name="Jiang W."/>
            <person name="Lv Y."/>
            <person name="Cheng L."/>
            <person name="Yang K."/>
            <person name="Chao B."/>
            <person name="Wang X."/>
            <person name="Li Y."/>
            <person name="Pan X."/>
            <person name="You X."/>
            <person name="Zhang Y."/>
            <person name="Yang J."/>
            <person name="Li J."/>
            <person name="Zhang X."/>
            <person name="Liu S."/>
            <person name="Sun C."/>
            <person name="Yang J."/>
            <person name="Shi Q."/>
        </authorList>
    </citation>
    <scope>NUCLEOTIDE SEQUENCE [LARGE SCALE GENOMIC DNA]</scope>
    <source>
        <strain evidence="18">JWS20170419001</strain>
        <tissue evidence="18">Muscle</tissue>
    </source>
</reference>
<comment type="pathway">
    <text evidence="3">Protein modification; protein glycosylation.</text>
</comment>
<protein>
    <recommendedName>
        <fullName evidence="11">Polyprenol dehydrogenase</fullName>
        <ecNumber evidence="17">1.1.1.441</ecNumber>
    </recommendedName>
    <alternativeName>
        <fullName evidence="12">Dolichal reductase</fullName>
    </alternativeName>
</protein>
<evidence type="ECO:0000256" key="16">
    <source>
        <dbReference type="ARBA" id="ARBA00093253"/>
    </source>
</evidence>
<dbReference type="GO" id="GO:0005576">
    <property type="term" value="C:extracellular region"/>
    <property type="evidence" value="ECO:0007669"/>
    <property type="project" value="UniProtKB-SubCell"/>
</dbReference>
<evidence type="ECO:0000256" key="10">
    <source>
        <dbReference type="ARBA" id="ARBA00057816"/>
    </source>
</evidence>
<dbReference type="EMBL" id="VCAZ01000004">
    <property type="protein sequence ID" value="TSK17989.1"/>
    <property type="molecule type" value="Genomic_DNA"/>
</dbReference>
<dbReference type="SUPFAM" id="SSF51735">
    <property type="entry name" value="NAD(P)-binding Rossmann-fold domains"/>
    <property type="match status" value="1"/>
</dbReference>
<evidence type="ECO:0000256" key="1">
    <source>
        <dbReference type="ARBA" id="ARBA00004502"/>
    </source>
</evidence>
<dbReference type="PRINTS" id="PR00081">
    <property type="entry name" value="GDHRDH"/>
</dbReference>
<comment type="subcellular location">
    <subcellularLocation>
        <location evidence="1">Lipid droplet</location>
    </subcellularLocation>
    <subcellularLocation>
        <location evidence="2">Secreted</location>
    </subcellularLocation>
</comment>
<keyword evidence="19" id="KW-1185">Reference proteome</keyword>
<dbReference type="PANTHER" id="PTHR24320:SF264">
    <property type="entry name" value="DEHYDROGENASE_REDUCTASE SDR FAMILY MEMBER ON CHROMOSOME X"/>
    <property type="match status" value="1"/>
</dbReference>
<evidence type="ECO:0000256" key="6">
    <source>
        <dbReference type="ARBA" id="ARBA00022677"/>
    </source>
</evidence>
<dbReference type="Gene3D" id="3.40.50.720">
    <property type="entry name" value="NAD(P)-binding Rossmann-like Domain"/>
    <property type="match status" value="1"/>
</dbReference>
<evidence type="ECO:0000256" key="17">
    <source>
        <dbReference type="ARBA" id="ARBA00093592"/>
    </source>
</evidence>
<evidence type="ECO:0000256" key="3">
    <source>
        <dbReference type="ARBA" id="ARBA00004922"/>
    </source>
</evidence>
<evidence type="ECO:0000256" key="15">
    <source>
        <dbReference type="ARBA" id="ARBA00093233"/>
    </source>
</evidence>
<evidence type="ECO:0000256" key="7">
    <source>
        <dbReference type="ARBA" id="ARBA00022857"/>
    </source>
</evidence>
<evidence type="ECO:0000256" key="12">
    <source>
        <dbReference type="ARBA" id="ARBA00082366"/>
    </source>
</evidence>
<gene>
    <name evidence="18" type="ORF">Baya_1369</name>
</gene>
<dbReference type="GO" id="GO:0005811">
    <property type="term" value="C:lipid droplet"/>
    <property type="evidence" value="ECO:0007669"/>
    <property type="project" value="UniProtKB-SubCell"/>
</dbReference>
<name>A0A556TKW3_BAGYA</name>
<evidence type="ECO:0000256" key="11">
    <source>
        <dbReference type="ARBA" id="ARBA00074632"/>
    </source>
</evidence>
<dbReference type="InterPro" id="IPR002347">
    <property type="entry name" value="SDR_fam"/>
</dbReference>
<dbReference type="Pfam" id="PF00106">
    <property type="entry name" value="adh_short"/>
    <property type="match status" value="1"/>
</dbReference>
<comment type="catalytic activity">
    <reaction evidence="16">
        <text>a di-trans,poly-cis-polyprenol + NADP(+) = a di-trans,poly-cis-polyprenal + NADPH + H(+)</text>
        <dbReference type="Rhea" id="RHEA:80723"/>
        <dbReference type="Rhea" id="RHEA-COMP:19496"/>
        <dbReference type="Rhea" id="RHEA-COMP:19536"/>
        <dbReference type="ChEBI" id="CHEBI:15378"/>
        <dbReference type="ChEBI" id="CHEBI:57783"/>
        <dbReference type="ChEBI" id="CHEBI:58349"/>
        <dbReference type="ChEBI" id="CHEBI:67132"/>
        <dbReference type="ChEBI" id="CHEBI:231623"/>
        <dbReference type="EC" id="1.1.1.441"/>
    </reaction>
    <physiologicalReaction direction="left-to-right" evidence="16">
        <dbReference type="Rhea" id="RHEA:80724"/>
    </physiologicalReaction>
</comment>
<evidence type="ECO:0000313" key="19">
    <source>
        <dbReference type="Proteomes" id="UP000319801"/>
    </source>
</evidence>
<sequence>MWLLAVILPLLRVYFIGVKVLIYQLLHKPFTLPVLPRLNGRVAIVTGGAKGIGYETSRHLASLGMHVVIAGNKEEEGLKAVKKIQEESGHRKVEFMYLDLASLKSVRQFVQKYKARSLPLHTLVNNAGVMLVPERKTEDGFELHFGLNYLGHFLLTNLLLDVLRDSGQSGKCSRIVTVSSATHYGGQLNLNGLQGRSCYSSHGAYSQSKLALVLFTYHLQEQLWARGDPVTANAVDPGMVDTDLYQNLCAPAQLAKKPVAKLLFRTPAEGASTAVYAAAATELEGLGGLYLYNGQNKTSSASSYDKQLQEKLWTKSCAMVLLQET</sequence>